<dbReference type="PANTHER" id="PTHR21024:SF0">
    <property type="entry name" value="ELECTRON TRANSFER FLAVOPROTEIN REGULATORY FACTOR 1"/>
    <property type="match status" value="1"/>
</dbReference>
<dbReference type="GO" id="GO:0022904">
    <property type="term" value="P:respiratory electron transport chain"/>
    <property type="evidence" value="ECO:0007669"/>
    <property type="project" value="TreeGrafter"/>
</dbReference>
<dbReference type="OMA" id="HRAFMSK"/>
<reference evidence="3" key="1">
    <citation type="submission" date="2025-08" db="UniProtKB">
        <authorList>
            <consortium name="Ensembl"/>
        </authorList>
    </citation>
    <scope>IDENTIFICATION</scope>
</reference>
<dbReference type="AlphaFoldDB" id="A0A8C4QDA9"/>
<comment type="similarity">
    <text evidence="1">Belongs to the complex I LYR family.</text>
</comment>
<dbReference type="InterPro" id="IPR045296">
    <property type="entry name" value="Complex1_LYR_ETFRF1_LYRM5"/>
</dbReference>
<feature type="domain" description="Complex 1 LYR protein" evidence="2">
    <location>
        <begin position="13"/>
        <end position="56"/>
    </location>
</feature>
<accession>A0A8C4QDA9</accession>
<reference evidence="3" key="2">
    <citation type="submission" date="2025-09" db="UniProtKB">
        <authorList>
            <consortium name="Ensembl"/>
        </authorList>
    </citation>
    <scope>IDENTIFICATION</scope>
</reference>
<sequence length="82" mass="9938">MKLKYLPPSLVFQLLFMGRDYPAGEALFKERLRHAFRKNMHVSDPNEIRKLIARGNYMARELQALYHVRKYRAMKSRYYNND</sequence>
<evidence type="ECO:0000259" key="2">
    <source>
        <dbReference type="Pfam" id="PF05347"/>
    </source>
</evidence>
<name>A0A8C4QDA9_EPTBU</name>
<evidence type="ECO:0000313" key="3">
    <source>
        <dbReference type="Ensembl" id="ENSEBUP00000013332.1"/>
    </source>
</evidence>
<dbReference type="Pfam" id="PF05347">
    <property type="entry name" value="Complex1_LYR"/>
    <property type="match status" value="1"/>
</dbReference>
<dbReference type="Ensembl" id="ENSEBUT00000013908.1">
    <property type="protein sequence ID" value="ENSEBUP00000013332.1"/>
    <property type="gene ID" value="ENSEBUG00000008429.1"/>
</dbReference>
<dbReference type="InterPro" id="IPR008011">
    <property type="entry name" value="Complex1_LYR_dom"/>
</dbReference>
<dbReference type="GeneTree" id="ENSGT00390000001810"/>
<proteinExistence type="inferred from homology"/>
<evidence type="ECO:0000313" key="4">
    <source>
        <dbReference type="Proteomes" id="UP000694388"/>
    </source>
</evidence>
<dbReference type="PANTHER" id="PTHR21024">
    <property type="entry name" value="GROWTH HORMONE-INDUCIBLE SOLUBLE PROTEIN-RELATED"/>
    <property type="match status" value="1"/>
</dbReference>
<organism evidence="3 4">
    <name type="scientific">Eptatretus burgeri</name>
    <name type="common">Inshore hagfish</name>
    <dbReference type="NCBI Taxonomy" id="7764"/>
    <lineage>
        <taxon>Eukaryota</taxon>
        <taxon>Metazoa</taxon>
        <taxon>Chordata</taxon>
        <taxon>Craniata</taxon>
        <taxon>Vertebrata</taxon>
        <taxon>Cyclostomata</taxon>
        <taxon>Myxini</taxon>
        <taxon>Myxiniformes</taxon>
        <taxon>Myxinidae</taxon>
        <taxon>Eptatretinae</taxon>
        <taxon>Eptatretus</taxon>
    </lineage>
</organism>
<keyword evidence="4" id="KW-1185">Reference proteome</keyword>
<dbReference type="InterPro" id="IPR052000">
    <property type="entry name" value="ETFRF1"/>
</dbReference>
<protein>
    <recommendedName>
        <fullName evidence="2">Complex 1 LYR protein domain-containing protein</fullName>
    </recommendedName>
</protein>
<dbReference type="Proteomes" id="UP000694388">
    <property type="component" value="Unplaced"/>
</dbReference>
<dbReference type="GO" id="GO:0005739">
    <property type="term" value="C:mitochondrion"/>
    <property type="evidence" value="ECO:0007669"/>
    <property type="project" value="TreeGrafter"/>
</dbReference>
<dbReference type="GO" id="GO:0090324">
    <property type="term" value="P:negative regulation of oxidative phosphorylation"/>
    <property type="evidence" value="ECO:0007669"/>
    <property type="project" value="InterPro"/>
</dbReference>
<dbReference type="CDD" id="cd20265">
    <property type="entry name" value="Complex1_LYR_ETFRF1_LYRM5"/>
    <property type="match status" value="1"/>
</dbReference>
<evidence type="ECO:0000256" key="1">
    <source>
        <dbReference type="ARBA" id="ARBA00009508"/>
    </source>
</evidence>